<evidence type="ECO:0000259" key="1">
    <source>
        <dbReference type="PROSITE" id="PS50404"/>
    </source>
</evidence>
<dbReference type="InterPro" id="IPR004045">
    <property type="entry name" value="Glutathione_S-Trfase_N"/>
</dbReference>
<dbReference type="SUPFAM" id="SSF52833">
    <property type="entry name" value="Thioredoxin-like"/>
    <property type="match status" value="1"/>
</dbReference>
<dbReference type="Pfam" id="PF13409">
    <property type="entry name" value="GST_N_2"/>
    <property type="match status" value="1"/>
</dbReference>
<dbReference type="GO" id="GO:0016740">
    <property type="term" value="F:transferase activity"/>
    <property type="evidence" value="ECO:0007669"/>
    <property type="project" value="UniProtKB-KW"/>
</dbReference>
<dbReference type="Gene3D" id="1.20.1050.10">
    <property type="match status" value="1"/>
</dbReference>
<evidence type="ECO:0000259" key="2">
    <source>
        <dbReference type="PROSITE" id="PS50405"/>
    </source>
</evidence>
<evidence type="ECO:0000313" key="3">
    <source>
        <dbReference type="EMBL" id="RWU22936.1"/>
    </source>
</evidence>
<dbReference type="Proteomes" id="UP000288983">
    <property type="component" value="Unassembled WGS sequence"/>
</dbReference>
<dbReference type="Pfam" id="PF13410">
    <property type="entry name" value="GST_C_2"/>
    <property type="match status" value="1"/>
</dbReference>
<dbReference type="SFLD" id="SFLDG01150">
    <property type="entry name" value="Main.1:_Beta-like"/>
    <property type="match status" value="1"/>
</dbReference>
<dbReference type="InterPro" id="IPR040079">
    <property type="entry name" value="Glutathione_S-Trfase"/>
</dbReference>
<dbReference type="PANTHER" id="PTHR44051">
    <property type="entry name" value="GLUTATHIONE S-TRANSFERASE-RELATED"/>
    <property type="match status" value="1"/>
</dbReference>
<dbReference type="InterPro" id="IPR010987">
    <property type="entry name" value="Glutathione-S-Trfase_C-like"/>
</dbReference>
<dbReference type="InterPro" id="IPR036249">
    <property type="entry name" value="Thioredoxin-like_sf"/>
</dbReference>
<feature type="domain" description="GST C-terminal" evidence="2">
    <location>
        <begin position="84"/>
        <end position="206"/>
    </location>
</feature>
<dbReference type="PROSITE" id="PS50404">
    <property type="entry name" value="GST_NTER"/>
    <property type="match status" value="1"/>
</dbReference>
<comment type="caution">
    <text evidence="3">The sequence shown here is derived from an EMBL/GenBank/DDBJ whole genome shotgun (WGS) entry which is preliminary data.</text>
</comment>
<dbReference type="InterPro" id="IPR036282">
    <property type="entry name" value="Glutathione-S-Trfase_C_sf"/>
</dbReference>
<dbReference type="OrthoDB" id="8772754at2"/>
<dbReference type="SUPFAM" id="SSF47616">
    <property type="entry name" value="GST C-terminal domain-like"/>
    <property type="match status" value="1"/>
</dbReference>
<gene>
    <name evidence="3" type="ORF">DM813_12110</name>
</gene>
<dbReference type="PROSITE" id="PS50405">
    <property type="entry name" value="GST_CTER"/>
    <property type="match status" value="1"/>
</dbReference>
<organism evidence="3 4">
    <name type="scientific">Pseudomonas alkylphenolica</name>
    <dbReference type="NCBI Taxonomy" id="237609"/>
    <lineage>
        <taxon>Bacteria</taxon>
        <taxon>Pseudomonadati</taxon>
        <taxon>Pseudomonadota</taxon>
        <taxon>Gammaproteobacteria</taxon>
        <taxon>Pseudomonadales</taxon>
        <taxon>Pseudomonadaceae</taxon>
        <taxon>Pseudomonas</taxon>
    </lineage>
</organism>
<dbReference type="RefSeq" id="WP_128323603.1">
    <property type="nucleotide sequence ID" value="NZ_QJRG01000042.1"/>
</dbReference>
<dbReference type="AlphaFoldDB" id="A0A443ZT96"/>
<dbReference type="CDD" id="cd03057">
    <property type="entry name" value="GST_N_Beta"/>
    <property type="match status" value="1"/>
</dbReference>
<name>A0A443ZT96_9PSED</name>
<dbReference type="SFLD" id="SFLDG00358">
    <property type="entry name" value="Main_(cytGST)"/>
    <property type="match status" value="1"/>
</dbReference>
<dbReference type="CDD" id="cd03188">
    <property type="entry name" value="GST_C_Beta"/>
    <property type="match status" value="1"/>
</dbReference>
<accession>A0A443ZT96</accession>
<feature type="domain" description="GST N-terminal" evidence="1">
    <location>
        <begin position="1"/>
        <end position="78"/>
    </location>
</feature>
<proteinExistence type="predicted"/>
<keyword evidence="3" id="KW-0808">Transferase</keyword>
<protein>
    <submittedName>
        <fullName evidence="3">Glutathione S-transferase</fullName>
    </submittedName>
</protein>
<dbReference type="PANTHER" id="PTHR44051:SF8">
    <property type="entry name" value="GLUTATHIONE S-TRANSFERASE GSTA"/>
    <property type="match status" value="1"/>
</dbReference>
<dbReference type="EMBL" id="QJRG01000042">
    <property type="protein sequence ID" value="RWU22936.1"/>
    <property type="molecule type" value="Genomic_DNA"/>
</dbReference>
<dbReference type="Gene3D" id="3.40.30.10">
    <property type="entry name" value="Glutaredoxin"/>
    <property type="match status" value="1"/>
</dbReference>
<evidence type="ECO:0000313" key="4">
    <source>
        <dbReference type="Proteomes" id="UP000288983"/>
    </source>
</evidence>
<reference evidence="3 4" key="1">
    <citation type="submission" date="2018-06" db="EMBL/GenBank/DDBJ databases">
        <title>Bacteria isolated from soil of Wuhan.</title>
        <authorList>
            <person name="Wei X."/>
            <person name="Chunhua H."/>
        </authorList>
    </citation>
    <scope>NUCLEOTIDE SEQUENCE [LARGE SCALE GENOMIC DNA]</scope>
    <source>
        <strain evidence="4">xwS2</strain>
    </source>
</reference>
<dbReference type="SFLD" id="SFLDS00019">
    <property type="entry name" value="Glutathione_Transferase_(cytos"/>
    <property type="match status" value="1"/>
</dbReference>
<sequence length="206" mass="22365">MTTLFIAPGACSFAAHVVVRELQLPITVEQVLLNREDSPYRQINPAGRVPALLLDDRTLLSENTAILPYLADLKPGTSLFAPAGSVERAQIQSWLGYLATEVHVGAFRLINRPERFSTDEAAFPGIRQRGLQQLANALKPIEAHLATTPYLVGNRFTLADIYLGVFVGWSARAGALLADFPALQAFLGRYRAHESVAQALSAEGLA</sequence>